<dbReference type="InterPro" id="IPR007969">
    <property type="entry name" value="DUF732"/>
</dbReference>
<dbReference type="EMBL" id="AP022570">
    <property type="protein sequence ID" value="BBX50606.1"/>
    <property type="molecule type" value="Genomic_DNA"/>
</dbReference>
<organism evidence="3 4">
    <name type="scientific">Mycolicibacterium poriferae</name>
    <dbReference type="NCBI Taxonomy" id="39694"/>
    <lineage>
        <taxon>Bacteria</taxon>
        <taxon>Bacillati</taxon>
        <taxon>Actinomycetota</taxon>
        <taxon>Actinomycetes</taxon>
        <taxon>Mycobacteriales</taxon>
        <taxon>Mycobacteriaceae</taxon>
        <taxon>Mycolicibacterium</taxon>
    </lineage>
</organism>
<feature type="chain" id="PRO_5027088988" description="DUF732 domain-containing protein" evidence="1">
    <location>
        <begin position="47"/>
        <end position="134"/>
    </location>
</feature>
<sequence>MPEPGPAITLSNAEQRGAVIIHTTRRIAAALVVAGFALGSAATAHAQTDDERFVNAVDTLGIETAATPEELPAVGHHVCDMLTAGLVGNPNPVPAVRGVVTTLAGNGMSKEQAVGLMRASSAVYCPQFARFMGR</sequence>
<feature type="domain" description="DUF732" evidence="2">
    <location>
        <begin position="49"/>
        <end position="127"/>
    </location>
</feature>
<feature type="signal peptide" evidence="1">
    <location>
        <begin position="1"/>
        <end position="46"/>
    </location>
</feature>
<proteinExistence type="predicted"/>
<gene>
    <name evidence="3" type="ORF">MPOR_16320</name>
</gene>
<keyword evidence="4" id="KW-1185">Reference proteome</keyword>
<evidence type="ECO:0000256" key="1">
    <source>
        <dbReference type="SAM" id="SignalP"/>
    </source>
</evidence>
<dbReference type="KEGG" id="mpof:MPOR_16320"/>
<evidence type="ECO:0000313" key="4">
    <source>
        <dbReference type="Proteomes" id="UP000466785"/>
    </source>
</evidence>
<dbReference type="AlphaFoldDB" id="A0A6N4V500"/>
<name>A0A6N4V500_9MYCO</name>
<dbReference type="Pfam" id="PF05305">
    <property type="entry name" value="DUF732"/>
    <property type="match status" value="1"/>
</dbReference>
<protein>
    <recommendedName>
        <fullName evidence="2">DUF732 domain-containing protein</fullName>
    </recommendedName>
</protein>
<dbReference type="Proteomes" id="UP000466785">
    <property type="component" value="Chromosome"/>
</dbReference>
<keyword evidence="1" id="KW-0732">Signal</keyword>
<reference evidence="3 4" key="1">
    <citation type="journal article" date="2019" name="Emerg. Microbes Infect.">
        <title>Comprehensive subspecies identification of 175 nontuberculous mycobacteria species based on 7547 genomic profiles.</title>
        <authorList>
            <person name="Matsumoto Y."/>
            <person name="Kinjo T."/>
            <person name="Motooka D."/>
            <person name="Nabeya D."/>
            <person name="Jung N."/>
            <person name="Uechi K."/>
            <person name="Horii T."/>
            <person name="Iida T."/>
            <person name="Fujita J."/>
            <person name="Nakamura S."/>
        </authorList>
    </citation>
    <scope>NUCLEOTIDE SEQUENCE [LARGE SCALE GENOMIC DNA]</scope>
    <source>
        <strain evidence="3 4">JCM 12603</strain>
    </source>
</reference>
<evidence type="ECO:0000313" key="3">
    <source>
        <dbReference type="EMBL" id="BBX50606.1"/>
    </source>
</evidence>
<evidence type="ECO:0000259" key="2">
    <source>
        <dbReference type="Pfam" id="PF05305"/>
    </source>
</evidence>
<accession>A0A6N4V500</accession>